<keyword evidence="2" id="KW-0328">Glycosyltransferase</keyword>
<feature type="transmembrane region" description="Helical" evidence="1">
    <location>
        <begin position="334"/>
        <end position="353"/>
    </location>
</feature>
<evidence type="ECO:0000256" key="1">
    <source>
        <dbReference type="SAM" id="Phobius"/>
    </source>
</evidence>
<keyword evidence="3" id="KW-1185">Reference proteome</keyword>
<feature type="transmembrane region" description="Helical" evidence="1">
    <location>
        <begin position="132"/>
        <end position="151"/>
    </location>
</feature>
<proteinExistence type="predicted"/>
<gene>
    <name evidence="2" type="ORF">J2S57_001381</name>
</gene>
<feature type="transmembrane region" description="Helical" evidence="1">
    <location>
        <begin position="308"/>
        <end position="327"/>
    </location>
</feature>
<keyword evidence="1" id="KW-1133">Transmembrane helix</keyword>
<accession>A0ABT9NZF0</accession>
<dbReference type="Proteomes" id="UP001235712">
    <property type="component" value="Unassembled WGS sequence"/>
</dbReference>
<sequence>MKTRPDDPSGPVLVFVALVAFGFGLYATSGLWGGMASRVISGNVPDAMHYSWWLGHTPHALGSFETPFETDDMNWPGGVGAMNNTTLLLPAIVLSPFTLLWSSLFTLNLLNVLAVPACFAAGYWALRRVPGVSTGAASVGAICFAISPAIVNSLTGHITMAFAPGLPILIALSVEAWTTDRWRRTGVWLGVVALLQVFVGEEVLFQAGLGALLILLTAAACRPRQIRVAAKRLARTLAVAFAVFLPFAAYPLYLQFFGPHAHHGSPFAKDYFGADVTAFFTPTSGVLFHTAEDLVQARRFAGGIEEHLAYLGWPLLVTCLVTIVLGWRMVAVRCAAVGLAVTIALSLGGRIWIEGVWTEHQGPYALLQSLPVTEASLATRLGLLVAVFAGTLLALAVQGLRSGSRHRFLQPTTGRSVTTWAVTARAVGAVGVSVVCLAPLLPAAIPVEDAPVVPAWFTDEAPQLADDTVVVVLPYPVATLPKAMRWQSASGYAFKMPGGYFLGPASDGQAYVGGEADPTTARLLTEVQYTGSVPVVTPAMRQQAALDIQAWGADRIVLGPDSSQDALRQTVTALIGSEPVAEDGVLVWDLT</sequence>
<keyword evidence="1" id="KW-0472">Membrane</keyword>
<keyword evidence="1" id="KW-0812">Transmembrane</keyword>
<feature type="transmembrane region" description="Helical" evidence="1">
    <location>
        <begin position="158"/>
        <end position="178"/>
    </location>
</feature>
<dbReference type="GO" id="GO:0004581">
    <property type="term" value="F:dolichyl-phosphate beta-glucosyltransferase activity"/>
    <property type="evidence" value="ECO:0007669"/>
    <property type="project" value="UniProtKB-EC"/>
</dbReference>
<dbReference type="RefSeq" id="WP_307239620.1">
    <property type="nucleotide sequence ID" value="NZ_JAUSQZ010000001.1"/>
</dbReference>
<name>A0ABT9NZF0_9ACTN</name>
<evidence type="ECO:0000313" key="3">
    <source>
        <dbReference type="Proteomes" id="UP001235712"/>
    </source>
</evidence>
<keyword evidence="2" id="KW-0808">Transferase</keyword>
<feature type="transmembrane region" description="Helical" evidence="1">
    <location>
        <begin position="108"/>
        <end position="126"/>
    </location>
</feature>
<protein>
    <submittedName>
        <fullName evidence="2">Dolichyl-phosphate beta-glucosyltransferase</fullName>
        <ecNumber evidence="2">2.4.1.117</ecNumber>
    </submittedName>
</protein>
<feature type="transmembrane region" description="Helical" evidence="1">
    <location>
        <begin position="377"/>
        <end position="397"/>
    </location>
</feature>
<dbReference type="EC" id="2.4.1.117" evidence="2"/>
<feature type="transmembrane region" description="Helical" evidence="1">
    <location>
        <begin position="81"/>
        <end position="101"/>
    </location>
</feature>
<organism evidence="2 3">
    <name type="scientific">Kineosporia succinea</name>
    <dbReference type="NCBI Taxonomy" id="84632"/>
    <lineage>
        <taxon>Bacteria</taxon>
        <taxon>Bacillati</taxon>
        <taxon>Actinomycetota</taxon>
        <taxon>Actinomycetes</taxon>
        <taxon>Kineosporiales</taxon>
        <taxon>Kineosporiaceae</taxon>
        <taxon>Kineosporia</taxon>
    </lineage>
</organism>
<reference evidence="2 3" key="1">
    <citation type="submission" date="2023-07" db="EMBL/GenBank/DDBJ databases">
        <title>Sequencing the genomes of 1000 actinobacteria strains.</title>
        <authorList>
            <person name="Klenk H.-P."/>
        </authorList>
    </citation>
    <scope>NUCLEOTIDE SEQUENCE [LARGE SCALE GENOMIC DNA]</scope>
    <source>
        <strain evidence="2 3">DSM 44388</strain>
    </source>
</reference>
<evidence type="ECO:0000313" key="2">
    <source>
        <dbReference type="EMBL" id="MDP9825632.1"/>
    </source>
</evidence>
<feature type="transmembrane region" description="Helical" evidence="1">
    <location>
        <begin position="233"/>
        <end position="253"/>
    </location>
</feature>
<comment type="caution">
    <text evidence="2">The sequence shown here is derived from an EMBL/GenBank/DDBJ whole genome shotgun (WGS) entry which is preliminary data.</text>
</comment>
<feature type="transmembrane region" description="Helical" evidence="1">
    <location>
        <begin position="12"/>
        <end position="32"/>
    </location>
</feature>
<dbReference type="EMBL" id="JAUSQZ010000001">
    <property type="protein sequence ID" value="MDP9825632.1"/>
    <property type="molecule type" value="Genomic_DNA"/>
</dbReference>
<feature type="transmembrane region" description="Helical" evidence="1">
    <location>
        <begin position="203"/>
        <end position="221"/>
    </location>
</feature>